<dbReference type="InterPro" id="IPR003107">
    <property type="entry name" value="HAT"/>
</dbReference>
<dbReference type="InterPro" id="IPR010491">
    <property type="entry name" value="PRP1_N"/>
</dbReference>
<evidence type="ECO:0000256" key="3">
    <source>
        <dbReference type="ARBA" id="ARBA00022737"/>
    </source>
</evidence>
<keyword evidence="5" id="KW-0539">Nucleus</keyword>
<dbReference type="GO" id="GO:0071013">
    <property type="term" value="C:catalytic step 2 spliceosome"/>
    <property type="evidence" value="ECO:0007669"/>
    <property type="project" value="TreeGrafter"/>
</dbReference>
<keyword evidence="9" id="KW-1185">Reference proteome</keyword>
<organism evidence="8 9">
    <name type="scientific">Kazachstania africana (strain ATCC 22294 / BCRC 22015 / CBS 2517 / CECT 1963 / NBRC 1671 / NRRL Y-8276)</name>
    <name type="common">Yeast</name>
    <name type="synonym">Kluyveromyces africanus</name>
    <dbReference type="NCBI Taxonomy" id="1071382"/>
    <lineage>
        <taxon>Eukaryota</taxon>
        <taxon>Fungi</taxon>
        <taxon>Dikarya</taxon>
        <taxon>Ascomycota</taxon>
        <taxon>Saccharomycotina</taxon>
        <taxon>Saccharomycetes</taxon>
        <taxon>Saccharomycetales</taxon>
        <taxon>Saccharomycetaceae</taxon>
        <taxon>Kazachstania</taxon>
    </lineage>
</organism>
<accession>H2AV80</accession>
<dbReference type="KEGG" id="kaf:KAFR_0E01260"/>
<dbReference type="AlphaFoldDB" id="H2AV80"/>
<feature type="region of interest" description="Disordered" evidence="6">
    <location>
        <begin position="1"/>
        <end position="66"/>
    </location>
</feature>
<dbReference type="GO" id="GO:0000244">
    <property type="term" value="P:spliceosomal tri-snRNP complex assembly"/>
    <property type="evidence" value="ECO:0007669"/>
    <property type="project" value="TreeGrafter"/>
</dbReference>
<dbReference type="eggNOG" id="KOG0495">
    <property type="taxonomic scope" value="Eukaryota"/>
</dbReference>
<dbReference type="EMBL" id="HE650825">
    <property type="protein sequence ID" value="CCF58280.1"/>
    <property type="molecule type" value="Genomic_DNA"/>
</dbReference>
<keyword evidence="4" id="KW-0508">mRNA splicing</keyword>
<evidence type="ECO:0000256" key="6">
    <source>
        <dbReference type="SAM" id="MobiDB-lite"/>
    </source>
</evidence>
<dbReference type="InterPro" id="IPR019734">
    <property type="entry name" value="TPR_rpt"/>
</dbReference>
<dbReference type="GO" id="GO:0046540">
    <property type="term" value="C:U4/U6 x U5 tri-snRNP complex"/>
    <property type="evidence" value="ECO:0007669"/>
    <property type="project" value="EnsemblFungi"/>
</dbReference>
<dbReference type="PANTHER" id="PTHR11246:SF1">
    <property type="entry name" value="PRE-MRNA-PROCESSING FACTOR 6"/>
    <property type="match status" value="1"/>
</dbReference>
<evidence type="ECO:0000313" key="8">
    <source>
        <dbReference type="EMBL" id="CCF58280.1"/>
    </source>
</evidence>
<dbReference type="SUPFAM" id="SSF48452">
    <property type="entry name" value="TPR-like"/>
    <property type="match status" value="5"/>
</dbReference>
<keyword evidence="3" id="KW-0677">Repeat</keyword>
<dbReference type="GO" id="GO:0071001">
    <property type="term" value="C:U4/U6 snRNP"/>
    <property type="evidence" value="ECO:0007669"/>
    <property type="project" value="EnsemblFungi"/>
</dbReference>
<protein>
    <recommendedName>
        <fullName evidence="7">PRP1 splicing factor N-terminal domain-containing protein</fullName>
    </recommendedName>
</protein>
<dbReference type="InterPro" id="IPR011990">
    <property type="entry name" value="TPR-like_helical_dom_sf"/>
</dbReference>
<dbReference type="SMART" id="SM00386">
    <property type="entry name" value="HAT"/>
    <property type="match status" value="9"/>
</dbReference>
<feature type="compositionally biased region" description="Polar residues" evidence="6">
    <location>
        <begin position="39"/>
        <end position="50"/>
    </location>
</feature>
<dbReference type="RefSeq" id="XP_003957415.1">
    <property type="nucleotide sequence ID" value="XM_003957366.1"/>
</dbReference>
<dbReference type="PANTHER" id="PTHR11246">
    <property type="entry name" value="PRE-MRNA SPLICING FACTOR"/>
    <property type="match status" value="1"/>
</dbReference>
<dbReference type="InParanoid" id="H2AV80"/>
<evidence type="ECO:0000256" key="5">
    <source>
        <dbReference type="ARBA" id="ARBA00023242"/>
    </source>
</evidence>
<evidence type="ECO:0000256" key="4">
    <source>
        <dbReference type="ARBA" id="ARBA00023187"/>
    </source>
</evidence>
<dbReference type="InterPro" id="IPR045075">
    <property type="entry name" value="Syf1-like"/>
</dbReference>
<proteinExistence type="predicted"/>
<gene>
    <name evidence="8" type="primary">KAFR0E01260</name>
    <name evidence="8" type="ORF">KAFR_0E01260</name>
</gene>
<dbReference type="GeneID" id="13882859"/>
<dbReference type="STRING" id="1071382.H2AV80"/>
<dbReference type="FunCoup" id="H2AV80">
    <property type="interactions" value="517"/>
</dbReference>
<keyword evidence="2" id="KW-0507">mRNA processing</keyword>
<dbReference type="OrthoDB" id="440128at2759"/>
<evidence type="ECO:0000256" key="2">
    <source>
        <dbReference type="ARBA" id="ARBA00022664"/>
    </source>
</evidence>
<evidence type="ECO:0000313" key="9">
    <source>
        <dbReference type="Proteomes" id="UP000005220"/>
    </source>
</evidence>
<dbReference type="Pfam" id="PF13181">
    <property type="entry name" value="TPR_8"/>
    <property type="match status" value="1"/>
</dbReference>
<dbReference type="Proteomes" id="UP000005220">
    <property type="component" value="Chromosome 5"/>
</dbReference>
<name>H2AV80_KAZAF</name>
<evidence type="ECO:0000259" key="7">
    <source>
        <dbReference type="Pfam" id="PF06424"/>
    </source>
</evidence>
<dbReference type="Gene3D" id="1.25.40.10">
    <property type="entry name" value="Tetratricopeptide repeat domain"/>
    <property type="match status" value="3"/>
</dbReference>
<dbReference type="Pfam" id="PF06424">
    <property type="entry name" value="PRP1_N"/>
    <property type="match status" value="1"/>
</dbReference>
<reference evidence="8 9" key="1">
    <citation type="journal article" date="2011" name="Proc. Natl. Acad. Sci. U.S.A.">
        <title>Evolutionary erosion of yeast sex chromosomes by mating-type switching accidents.</title>
        <authorList>
            <person name="Gordon J.L."/>
            <person name="Armisen D."/>
            <person name="Proux-Wera E."/>
            <person name="Oheigeartaigh S.S."/>
            <person name="Byrne K.P."/>
            <person name="Wolfe K.H."/>
        </authorList>
    </citation>
    <scope>NUCLEOTIDE SEQUENCE [LARGE SCALE GENOMIC DNA]</scope>
    <source>
        <strain evidence="9">ATCC 22294 / BCRC 22015 / CBS 2517 / CECT 1963 / NBRC 1671 / NRRL Y-8276</strain>
    </source>
</reference>
<comment type="subcellular location">
    <subcellularLocation>
        <location evidence="1">Nucleus</location>
    </subcellularLocation>
</comment>
<sequence length="869" mass="100251">MDRPAFLDMDPPPGYIPGIGRGATGFSIRGEKSAKIPNRLQQNGRSNEISKQNKDQDLSDNDNEGDMTFNMIDKRLEMKGTKAARVNKDKGDGKGQFSDVKRSLATVSEEQWMNIPDAVDITRRNKRSRLEEQLNRKTYAAPDSLVSRNVNLTKLTEEREKILGRQLDVAFLDKNQNNGGQDYLTQLESLGLNTSNNVDAQDEDLQRMRIILKSYRNSDPKSPQGWIASARLEERAQKFKVAKKIIEQGCAECPRNEDIWLESIRHNQTDLNRCKELVAAGIHLNPNSKSLWIKAIELEHEPFNKHRVIKRALQELPNDETLWKLVIKHENDKDEALKILEKAVEFVPDSMDLWGALVNSQSYTMAKATLNRARQYLLKNVDFWILATQLEEKHNNDVSLEELTVLIQKGLDSIYSSETPMPLHDLLKKATLMETKGTAKKTHEAYIRVVLRSQIQGTGGEAELKIFEGLENSLTKIYCYRILLETNPLKLSIWNLLKNTCEDIDKVDELHKTFDNILFQDQEYRILKQSPNLVLVYAKELWKYNKNIDKAIEVINKAIEVIPISLDLFFAKIKLLCESQQFDRVELLFEKMENEMKNKLENDSMGRFYYKYVNFLRFRGENSTAIKILEDICLSNYDNNYKFYLQLGQIFLDIGRFENARETFKVGTNKLEACAPLWLALANVDEKQLKNTVKARSDLDLGLIKNPNNEELIVAKAQLEERLGNKDQAKLIIAQALKAHPEKASLWTESIRLLRSQKSSSKKTTFQDALKHTKNDYRVLLEIGISFYLDSQFVTASKWIERAAKANTAYGDSWVWLCRCYRKQRKETSSIYKQVQNHEPRYGPEWISISKDVKKQFANTSQILDFLTN</sequence>
<evidence type="ECO:0000256" key="1">
    <source>
        <dbReference type="ARBA" id="ARBA00004123"/>
    </source>
</evidence>
<dbReference type="HOGENOM" id="CLU_007010_0_0_1"/>
<feature type="domain" description="PRP1 splicing factor N-terminal" evidence="7">
    <location>
        <begin position="11"/>
        <end position="124"/>
    </location>
</feature>